<keyword evidence="1" id="KW-0472">Membrane</keyword>
<dbReference type="AlphaFoldDB" id="A0A6I4VU61"/>
<proteinExistence type="predicted"/>
<comment type="caution">
    <text evidence="2">The sequence shown here is derived from an EMBL/GenBank/DDBJ whole genome shotgun (WGS) entry which is preliminary data.</text>
</comment>
<accession>A0A6I4VU61</accession>
<feature type="transmembrane region" description="Helical" evidence="1">
    <location>
        <begin position="29"/>
        <end position="45"/>
    </location>
</feature>
<name>A0A6I4VU61_9BACL</name>
<keyword evidence="1" id="KW-1133">Transmembrane helix</keyword>
<gene>
    <name evidence="2" type="ORF">GSM42_15575</name>
</gene>
<sequence length="84" mass="9533">MNKTVGTWLIFSFIGIALLAQLIKNPVPTLVFFAILGVVILLYKFPPKWLISFANPGREPKTAQKGRKRKKYPFRVIDGKKKSS</sequence>
<evidence type="ECO:0000313" key="3">
    <source>
        <dbReference type="Proteomes" id="UP000430692"/>
    </source>
</evidence>
<reference evidence="2 3" key="1">
    <citation type="submission" date="2019-12" db="EMBL/GenBank/DDBJ databases">
        <title>Whole-genome analyses of novel actinobacteria.</title>
        <authorList>
            <person name="Sahin N."/>
            <person name="Saygin H."/>
        </authorList>
    </citation>
    <scope>NUCLEOTIDE SEQUENCE [LARGE SCALE GENOMIC DNA]</scope>
    <source>
        <strain evidence="2 3">KC615</strain>
    </source>
</reference>
<dbReference type="Proteomes" id="UP000430692">
    <property type="component" value="Unassembled WGS sequence"/>
</dbReference>
<dbReference type="RefSeq" id="WP_160802452.1">
    <property type="nucleotide sequence ID" value="NZ_WUUL01000011.1"/>
</dbReference>
<evidence type="ECO:0000313" key="2">
    <source>
        <dbReference type="EMBL" id="MXQ55107.1"/>
    </source>
</evidence>
<protein>
    <submittedName>
        <fullName evidence="2">Uncharacterized protein</fullName>
    </submittedName>
</protein>
<keyword evidence="3" id="KW-1185">Reference proteome</keyword>
<organism evidence="2 3">
    <name type="scientific">Shimazuella alba</name>
    <dbReference type="NCBI Taxonomy" id="2690964"/>
    <lineage>
        <taxon>Bacteria</taxon>
        <taxon>Bacillati</taxon>
        <taxon>Bacillota</taxon>
        <taxon>Bacilli</taxon>
        <taxon>Bacillales</taxon>
        <taxon>Thermoactinomycetaceae</taxon>
        <taxon>Shimazuella</taxon>
    </lineage>
</organism>
<keyword evidence="1" id="KW-0812">Transmembrane</keyword>
<dbReference type="EMBL" id="WUUL01000011">
    <property type="protein sequence ID" value="MXQ55107.1"/>
    <property type="molecule type" value="Genomic_DNA"/>
</dbReference>
<evidence type="ECO:0000256" key="1">
    <source>
        <dbReference type="SAM" id="Phobius"/>
    </source>
</evidence>